<organism evidence="1 2">
    <name type="scientific">Calothrix parasitica NIES-267</name>
    <dbReference type="NCBI Taxonomy" id="1973488"/>
    <lineage>
        <taxon>Bacteria</taxon>
        <taxon>Bacillati</taxon>
        <taxon>Cyanobacteriota</taxon>
        <taxon>Cyanophyceae</taxon>
        <taxon>Nostocales</taxon>
        <taxon>Calotrichaceae</taxon>
        <taxon>Calothrix</taxon>
    </lineage>
</organism>
<keyword evidence="2" id="KW-1185">Reference proteome</keyword>
<sequence length="201" mass="22845">MPSGDDERKQRLSILCKRLRGEESLRSFTKKRSQELGGITFTTWGAWENGKAGLSPGSLARLVNFIGCSHQLLYRYLDGIIALEELLQPTPTNDAEPNEQLDFSPDAATVWINSLAPEEKLFIASQSFQSFQKQIDDLVEQRTEKLVEQEVKLLINLLSGDDYPRKSEIAKVADKLNLKIEDLIELCNRIYSNSKEYRHGN</sequence>
<proteinExistence type="predicted"/>
<evidence type="ECO:0000313" key="2">
    <source>
        <dbReference type="Proteomes" id="UP000218418"/>
    </source>
</evidence>
<dbReference type="OrthoDB" id="3213425at2"/>
<dbReference type="EMBL" id="AP018227">
    <property type="protein sequence ID" value="BAY86101.1"/>
    <property type="molecule type" value="Genomic_DNA"/>
</dbReference>
<reference evidence="1 2" key="1">
    <citation type="submission" date="2017-06" db="EMBL/GenBank/DDBJ databases">
        <title>Genome sequencing of cyanobaciteial culture collection at National Institute for Environmental Studies (NIES).</title>
        <authorList>
            <person name="Hirose Y."/>
            <person name="Shimura Y."/>
            <person name="Fujisawa T."/>
            <person name="Nakamura Y."/>
            <person name="Kawachi M."/>
        </authorList>
    </citation>
    <scope>NUCLEOTIDE SEQUENCE [LARGE SCALE GENOMIC DNA]</scope>
    <source>
        <strain evidence="1 2">NIES-267</strain>
    </source>
</reference>
<evidence type="ECO:0000313" key="1">
    <source>
        <dbReference type="EMBL" id="BAY86101.1"/>
    </source>
</evidence>
<protein>
    <submittedName>
        <fullName evidence="1">Uncharacterized protein</fullName>
    </submittedName>
</protein>
<gene>
    <name evidence="1" type="ORF">NIES267_56070</name>
</gene>
<dbReference type="Proteomes" id="UP000218418">
    <property type="component" value="Chromosome"/>
</dbReference>
<accession>A0A1Z4LY79</accession>
<name>A0A1Z4LY79_9CYAN</name>
<dbReference type="AlphaFoldDB" id="A0A1Z4LY79"/>